<reference evidence="9 10" key="1">
    <citation type="journal article" date="2019" name="Syst. Appl. Microbiol.">
        <title>Polyphasic characterization of two novel Lactobacillus spp. isolated from blown salami packages: Description of Lactobacillus halodurans sp. nov. and Lactobacillus salsicarnum sp. nov.</title>
        <authorList>
            <person name="Schuster J.A."/>
            <person name="Klingl A."/>
            <person name="Vogel R.F."/>
            <person name="Ehrmann M.A."/>
        </authorList>
    </citation>
    <scope>NUCLEOTIDE SEQUENCE [LARGE SCALE GENOMIC DNA]</scope>
    <source>
        <strain evidence="9 10">TMW 1.2118</strain>
    </source>
</reference>
<dbReference type="Pfam" id="PF03180">
    <property type="entry name" value="Lipoprotein_9"/>
    <property type="match status" value="1"/>
</dbReference>
<dbReference type="InterPro" id="IPR004872">
    <property type="entry name" value="Lipoprotein_NlpA"/>
</dbReference>
<dbReference type="RefSeq" id="WP_153382281.1">
    <property type="nucleotide sequence ID" value="NZ_VDFM01000002.1"/>
</dbReference>
<feature type="lipid moiety-binding region" description="S-diacylglycerol cysteine" evidence="7">
    <location>
        <position position="23"/>
    </location>
</feature>
<comment type="similarity">
    <text evidence="6">Belongs to the nlpA lipoprotein family.</text>
</comment>
<organism evidence="9 10">
    <name type="scientific">Companilactobacillus mishanensis</name>
    <dbReference type="NCBI Taxonomy" id="2486008"/>
    <lineage>
        <taxon>Bacteria</taxon>
        <taxon>Bacillati</taxon>
        <taxon>Bacillota</taxon>
        <taxon>Bacilli</taxon>
        <taxon>Lactobacillales</taxon>
        <taxon>Lactobacillaceae</taxon>
        <taxon>Companilactobacillus</taxon>
    </lineage>
</organism>
<evidence type="ECO:0000256" key="1">
    <source>
        <dbReference type="ARBA" id="ARBA00004635"/>
    </source>
</evidence>
<keyword evidence="5 6" id="KW-0449">Lipoprotein</keyword>
<dbReference type="Proteomes" id="UP000380386">
    <property type="component" value="Unassembled WGS sequence"/>
</dbReference>
<comment type="subcellular location">
    <subcellularLocation>
        <location evidence="1">Membrane</location>
        <topology evidence="1">Lipid-anchor</topology>
    </subcellularLocation>
</comment>
<gene>
    <name evidence="9" type="ORF">FHL02_03195</name>
</gene>
<dbReference type="PROSITE" id="PS51257">
    <property type="entry name" value="PROKAR_LIPOPROTEIN"/>
    <property type="match status" value="1"/>
</dbReference>
<sequence>MKKLRGVLFIVIAAFSIFVLAGCGSQSSEKTVKVGIMASDEPIWKPIQKKLKKQNIDLKLVTFNDYNQPNQALEQGELDINAFQHIYFLNNWNKAHNADLVPIGKTFIAPLRVYSTKISSIKDLKDGDKVTLPNDATNEGRALELLESAGLIELNKASLPTVKDITKYNTKIKVTPLDAAQTAHSLNDATAAIVNNTIAADAKLPAKEDIYTEKITKKSKRWVNVIATTKKNKDNATYKKIVKAYQTESNAKNLKKIYKDTTLPAWNMKF</sequence>
<keyword evidence="3" id="KW-0472">Membrane</keyword>
<proteinExistence type="inferred from homology"/>
<name>A0A5P0ZG60_9LACO</name>
<dbReference type="Gene3D" id="3.40.190.10">
    <property type="entry name" value="Periplasmic binding protein-like II"/>
    <property type="match status" value="2"/>
</dbReference>
<dbReference type="SUPFAM" id="SSF53850">
    <property type="entry name" value="Periplasmic binding protein-like II"/>
    <property type="match status" value="1"/>
</dbReference>
<keyword evidence="2 8" id="KW-0732">Signal</keyword>
<dbReference type="PIRSF" id="PIRSF002854">
    <property type="entry name" value="MetQ"/>
    <property type="match status" value="1"/>
</dbReference>
<protein>
    <recommendedName>
        <fullName evidence="6">Lipoprotein</fullName>
    </recommendedName>
</protein>
<comment type="caution">
    <text evidence="9">The sequence shown here is derived from an EMBL/GenBank/DDBJ whole genome shotgun (WGS) entry which is preliminary data.</text>
</comment>
<dbReference type="AlphaFoldDB" id="A0A5P0ZG60"/>
<feature type="chain" id="PRO_5039621844" description="Lipoprotein" evidence="8">
    <location>
        <begin position="22"/>
        <end position="270"/>
    </location>
</feature>
<accession>A0A5P0ZG60</accession>
<evidence type="ECO:0000313" key="9">
    <source>
        <dbReference type="EMBL" id="MQS52022.1"/>
    </source>
</evidence>
<dbReference type="PANTHER" id="PTHR30429">
    <property type="entry name" value="D-METHIONINE-BINDING LIPOPROTEIN METQ"/>
    <property type="match status" value="1"/>
</dbReference>
<dbReference type="EMBL" id="VDFM01000002">
    <property type="protein sequence ID" value="MQS52022.1"/>
    <property type="molecule type" value="Genomic_DNA"/>
</dbReference>
<dbReference type="OrthoDB" id="9812878at2"/>
<keyword evidence="4" id="KW-0564">Palmitate</keyword>
<evidence type="ECO:0000256" key="2">
    <source>
        <dbReference type="ARBA" id="ARBA00022729"/>
    </source>
</evidence>
<dbReference type="PANTHER" id="PTHR30429:SF3">
    <property type="entry name" value="LIPOPROTEIN"/>
    <property type="match status" value="1"/>
</dbReference>
<dbReference type="GO" id="GO:0016020">
    <property type="term" value="C:membrane"/>
    <property type="evidence" value="ECO:0007669"/>
    <property type="project" value="UniProtKB-SubCell"/>
</dbReference>
<feature type="signal peptide" evidence="8">
    <location>
        <begin position="1"/>
        <end position="21"/>
    </location>
</feature>
<evidence type="ECO:0000256" key="4">
    <source>
        <dbReference type="ARBA" id="ARBA00023139"/>
    </source>
</evidence>
<evidence type="ECO:0000256" key="8">
    <source>
        <dbReference type="SAM" id="SignalP"/>
    </source>
</evidence>
<evidence type="ECO:0000256" key="7">
    <source>
        <dbReference type="PIRSR" id="PIRSR002854-1"/>
    </source>
</evidence>
<evidence type="ECO:0000256" key="6">
    <source>
        <dbReference type="PIRNR" id="PIRNR002854"/>
    </source>
</evidence>
<evidence type="ECO:0000256" key="5">
    <source>
        <dbReference type="ARBA" id="ARBA00023288"/>
    </source>
</evidence>
<evidence type="ECO:0000313" key="10">
    <source>
        <dbReference type="Proteomes" id="UP000380386"/>
    </source>
</evidence>
<evidence type="ECO:0000256" key="3">
    <source>
        <dbReference type="ARBA" id="ARBA00023136"/>
    </source>
</evidence>